<keyword evidence="3" id="KW-1185">Reference proteome</keyword>
<accession>A0ABR5B5E8</accession>
<keyword evidence="1" id="KW-0812">Transmembrane</keyword>
<name>A0ABR5B5E8_CRYGA</name>
<gene>
    <name evidence="2" type="ORF">I314_05241</name>
</gene>
<protein>
    <submittedName>
        <fullName evidence="2">Uncharacterized protein</fullName>
    </submittedName>
</protein>
<proteinExistence type="predicted"/>
<reference evidence="2 3" key="1">
    <citation type="submission" date="2015-01" db="EMBL/GenBank/DDBJ databases">
        <title>The Genome Sequence of Cryptococcus gattii CA1873.</title>
        <authorList>
            <consortium name="The Broad Institute Genomics Platform"/>
            <person name="Cuomo C."/>
            <person name="Litvintseva A."/>
            <person name="Chen Y."/>
            <person name="Heitman J."/>
            <person name="Sun S."/>
            <person name="Springer D."/>
            <person name="Dromer F."/>
            <person name="Young S."/>
            <person name="Zeng Q."/>
            <person name="Gargeya S."/>
            <person name="Abouelleil A."/>
            <person name="Alvarado L."/>
            <person name="Chapman S.B."/>
            <person name="Gainer-Dewar J."/>
            <person name="Goldberg J."/>
            <person name="Griggs A."/>
            <person name="Gujja S."/>
            <person name="Hansen M."/>
            <person name="Howarth C."/>
            <person name="Imamovic A."/>
            <person name="Larimer J."/>
            <person name="Murphy C."/>
            <person name="Naylor J."/>
            <person name="Pearson M."/>
            <person name="Priest M."/>
            <person name="Roberts A."/>
            <person name="Saif S."/>
            <person name="Shea T."/>
            <person name="Sykes S."/>
            <person name="Wortman J."/>
            <person name="Nusbaum C."/>
            <person name="Birren B."/>
        </authorList>
    </citation>
    <scope>NUCLEOTIDE SEQUENCE [LARGE SCALE GENOMIC DNA]</scope>
    <source>
        <strain evidence="2 3">CA1873</strain>
    </source>
</reference>
<evidence type="ECO:0000256" key="1">
    <source>
        <dbReference type="SAM" id="Phobius"/>
    </source>
</evidence>
<keyword evidence="1" id="KW-1133">Transmembrane helix</keyword>
<sequence length="182" mass="20105">MIDNTLRIVFQVTALVVGLIMRFWTPACIKLGLGKRLFHTRYPVWIGIPLCALSIGIDINFVQHPRRKSAILPAMLLPKPFTVLVEGCSKLLLKSPCKLLPGGVSLPLSPVYSTLLPPWAVLSVLPSPVLSGSTPYLMLLPRTFPPLLLILPLRYMAASQSPLVTTLNPRLVWLFSSPKCTR</sequence>
<feature type="transmembrane region" description="Helical" evidence="1">
    <location>
        <begin position="44"/>
        <end position="62"/>
    </location>
</feature>
<dbReference type="Proteomes" id="UP000053800">
    <property type="component" value="Unassembled WGS sequence"/>
</dbReference>
<keyword evidence="1" id="KW-0472">Membrane</keyword>
<evidence type="ECO:0000313" key="2">
    <source>
        <dbReference type="EMBL" id="KIR58828.1"/>
    </source>
</evidence>
<evidence type="ECO:0000313" key="3">
    <source>
        <dbReference type="Proteomes" id="UP000053800"/>
    </source>
</evidence>
<organism evidence="2 3">
    <name type="scientific">Cryptococcus bacillisporus CA1873</name>
    <dbReference type="NCBI Taxonomy" id="1296111"/>
    <lineage>
        <taxon>Eukaryota</taxon>
        <taxon>Fungi</taxon>
        <taxon>Dikarya</taxon>
        <taxon>Basidiomycota</taxon>
        <taxon>Agaricomycotina</taxon>
        <taxon>Tremellomycetes</taxon>
        <taxon>Tremellales</taxon>
        <taxon>Cryptococcaceae</taxon>
        <taxon>Cryptococcus</taxon>
        <taxon>Cryptococcus gattii species complex</taxon>
    </lineage>
</organism>
<feature type="transmembrane region" description="Helical" evidence="1">
    <location>
        <begin position="7"/>
        <end position="24"/>
    </location>
</feature>
<dbReference type="EMBL" id="KN848903">
    <property type="protein sequence ID" value="KIR58828.1"/>
    <property type="molecule type" value="Genomic_DNA"/>
</dbReference>